<reference evidence="3 4" key="1">
    <citation type="submission" date="2019-08" db="EMBL/GenBank/DDBJ databases">
        <title>Archangium and Cystobacter genomes.</title>
        <authorList>
            <person name="Chen I.-C.K."/>
            <person name="Wielgoss S."/>
        </authorList>
    </citation>
    <scope>NUCLEOTIDE SEQUENCE [LARGE SCALE GENOMIC DNA]</scope>
    <source>
        <strain evidence="3 4">Cbm 6</strain>
    </source>
</reference>
<dbReference type="PANTHER" id="PTHR12598:SF0">
    <property type="entry name" value="COPPER HOMEOSTASIS PROTEIN CUTC HOMOLOG"/>
    <property type="match status" value="1"/>
</dbReference>
<sequence>MGRITLEVCVDDVAGLVSAAAGGADRIELCAGLEMGGLTPSRGLMARAAALDIPVLAIIRPRAGDFVYDAATLDVMRTDIDTAREVGLAGVVLGASRPDGRLDEDALATLIAHAAGLEVALHRAFDLVPNPLEALETAVSLGFARILTSGGSATALAGAETIAAVTRASAGRISIMPGSGVRPDTVSELLAKTGAREVHASCSAPHVPTDPRVAALGFGSPLARRTDRATVEALRHALNGFSAL</sequence>
<dbReference type="InterPro" id="IPR036822">
    <property type="entry name" value="CutC-like_dom_sf"/>
</dbReference>
<name>A0ABY9X5A5_9BACT</name>
<dbReference type="HAMAP" id="MF_00795">
    <property type="entry name" value="CutC"/>
    <property type="match status" value="1"/>
</dbReference>
<protein>
    <recommendedName>
        <fullName evidence="2">PF03932 family protein CutC</fullName>
    </recommendedName>
</protein>
<gene>
    <name evidence="2" type="primary">cutC</name>
    <name evidence="3" type="ORF">F0U60_45495</name>
</gene>
<dbReference type="Proteomes" id="UP001611383">
    <property type="component" value="Chromosome"/>
</dbReference>
<keyword evidence="2" id="KW-0963">Cytoplasm</keyword>
<evidence type="ECO:0000256" key="1">
    <source>
        <dbReference type="ARBA" id="ARBA00007768"/>
    </source>
</evidence>
<organism evidence="3 4">
    <name type="scientific">Archangium minus</name>
    <dbReference type="NCBI Taxonomy" id="83450"/>
    <lineage>
        <taxon>Bacteria</taxon>
        <taxon>Pseudomonadati</taxon>
        <taxon>Myxococcota</taxon>
        <taxon>Myxococcia</taxon>
        <taxon>Myxococcales</taxon>
        <taxon>Cystobacterineae</taxon>
        <taxon>Archangiaceae</taxon>
        <taxon>Archangium</taxon>
    </lineage>
</organism>
<comment type="similarity">
    <text evidence="1 2">Belongs to the CutC family.</text>
</comment>
<comment type="subcellular location">
    <subcellularLocation>
        <location evidence="2">Cytoplasm</location>
    </subcellularLocation>
</comment>
<dbReference type="EMBL" id="CP043494">
    <property type="protein sequence ID" value="WNG50580.1"/>
    <property type="molecule type" value="Genomic_DNA"/>
</dbReference>
<dbReference type="Pfam" id="PF03932">
    <property type="entry name" value="CutC"/>
    <property type="match status" value="1"/>
</dbReference>
<proteinExistence type="inferred from homology"/>
<keyword evidence="4" id="KW-1185">Reference proteome</keyword>
<dbReference type="InterPro" id="IPR005627">
    <property type="entry name" value="CutC-like"/>
</dbReference>
<accession>A0ABY9X5A5</accession>
<dbReference type="PANTHER" id="PTHR12598">
    <property type="entry name" value="COPPER HOMEOSTASIS PROTEIN CUTC"/>
    <property type="match status" value="1"/>
</dbReference>
<dbReference type="Gene3D" id="3.20.20.380">
    <property type="entry name" value="Copper homeostasis (CutC) domain"/>
    <property type="match status" value="1"/>
</dbReference>
<evidence type="ECO:0000313" key="4">
    <source>
        <dbReference type="Proteomes" id="UP001611383"/>
    </source>
</evidence>
<dbReference type="RefSeq" id="WP_395809831.1">
    <property type="nucleotide sequence ID" value="NZ_CP043494.1"/>
</dbReference>
<evidence type="ECO:0000313" key="3">
    <source>
        <dbReference type="EMBL" id="WNG50580.1"/>
    </source>
</evidence>
<comment type="caution">
    <text evidence="2">Once thought to be involved in copper homeostasis, experiments in E.coli have shown this is not the case.</text>
</comment>
<evidence type="ECO:0000256" key="2">
    <source>
        <dbReference type="HAMAP-Rule" id="MF_00795"/>
    </source>
</evidence>
<dbReference type="SUPFAM" id="SSF110395">
    <property type="entry name" value="CutC-like"/>
    <property type="match status" value="1"/>
</dbReference>